<evidence type="ECO:0000256" key="2">
    <source>
        <dbReference type="ARBA" id="ARBA00023235"/>
    </source>
</evidence>
<comment type="similarity">
    <text evidence="1">Belongs to the pseudouridine synthase RluA family.</text>
</comment>
<dbReference type="SUPFAM" id="SSF55120">
    <property type="entry name" value="Pseudouridine synthase"/>
    <property type="match status" value="1"/>
</dbReference>
<organism evidence="6 7">
    <name type="scientific">Anatilimnocola aggregata</name>
    <dbReference type="NCBI Taxonomy" id="2528021"/>
    <lineage>
        <taxon>Bacteria</taxon>
        <taxon>Pseudomonadati</taxon>
        <taxon>Planctomycetota</taxon>
        <taxon>Planctomycetia</taxon>
        <taxon>Pirellulales</taxon>
        <taxon>Pirellulaceae</taxon>
        <taxon>Anatilimnocola</taxon>
    </lineage>
</organism>
<protein>
    <submittedName>
        <fullName evidence="6">Ribosomal large subunit pseudouridine synthase D</fullName>
        <ecNumber evidence="6">5.4.99.23</ecNumber>
    </submittedName>
</protein>
<accession>A0A517YBH9</accession>
<dbReference type="InterPro" id="IPR050188">
    <property type="entry name" value="RluA_PseudoU_synthase"/>
</dbReference>
<sequence precursor="true">MRPKHYANHHVQPTQQGRTLSAALREFLPDRSWSQIKKLISQRQIQVNGNLCLEEGRKVKPGDVIQVWEHPLPPPVDEQSVRVRYADQHLVIVEKPAGITTLRHAEERNWSADRKRRQPTLDELVPRALAKHLGWKLEDTRPQPKRLPPKRGRKEHRHLYQSEQVKLPQVRAVHRLDRDTSGLMVFARTQQAETALIRLFSRHRIQRAYLAVAHGKVPSATIETMLVRDRGDGLRGSVIDSEPPAEVVEGNEPQQAITHVKPLEQIGNYSLIECRLETGRTHQIRIHLAERGHMLCGEKTYTHALGGRPQADPSGAPRQALHAAELGFVHPQSGETILVKSSLPPDLQQWLVRLRKQASTPSESPTHET</sequence>
<dbReference type="AlphaFoldDB" id="A0A517YBH9"/>
<keyword evidence="2 6" id="KW-0413">Isomerase</keyword>
<dbReference type="GO" id="GO:0160140">
    <property type="term" value="F:23S rRNA pseudouridine(1911/1915/1917) synthase activity"/>
    <property type="evidence" value="ECO:0007669"/>
    <property type="project" value="UniProtKB-EC"/>
</dbReference>
<dbReference type="KEGG" id="aagg:ETAA8_26850"/>
<reference evidence="6 7" key="1">
    <citation type="submission" date="2019-02" db="EMBL/GenBank/DDBJ databases">
        <title>Deep-cultivation of Planctomycetes and their phenomic and genomic characterization uncovers novel biology.</title>
        <authorList>
            <person name="Wiegand S."/>
            <person name="Jogler M."/>
            <person name="Boedeker C."/>
            <person name="Pinto D."/>
            <person name="Vollmers J."/>
            <person name="Rivas-Marin E."/>
            <person name="Kohn T."/>
            <person name="Peeters S.H."/>
            <person name="Heuer A."/>
            <person name="Rast P."/>
            <person name="Oberbeckmann S."/>
            <person name="Bunk B."/>
            <person name="Jeske O."/>
            <person name="Meyerdierks A."/>
            <person name="Storesund J.E."/>
            <person name="Kallscheuer N."/>
            <person name="Luecker S."/>
            <person name="Lage O.M."/>
            <person name="Pohl T."/>
            <person name="Merkel B.J."/>
            <person name="Hornburger P."/>
            <person name="Mueller R.-W."/>
            <person name="Bruemmer F."/>
            <person name="Labrenz M."/>
            <person name="Spormann A.M."/>
            <person name="Op den Camp H."/>
            <person name="Overmann J."/>
            <person name="Amann R."/>
            <person name="Jetten M.S.M."/>
            <person name="Mascher T."/>
            <person name="Medema M.H."/>
            <person name="Devos D.P."/>
            <person name="Kaster A.-K."/>
            <person name="Ovreas L."/>
            <person name="Rohde M."/>
            <person name="Galperin M.Y."/>
            <person name="Jogler C."/>
        </authorList>
    </citation>
    <scope>NUCLEOTIDE SEQUENCE [LARGE SCALE GENOMIC DNA]</scope>
    <source>
        <strain evidence="6 7">ETA_A8</strain>
    </source>
</reference>
<feature type="domain" description="RNA-binding S4" evidence="5">
    <location>
        <begin position="18"/>
        <end position="79"/>
    </location>
</feature>
<keyword evidence="7" id="KW-1185">Reference proteome</keyword>
<dbReference type="Pfam" id="PF00849">
    <property type="entry name" value="PseudoU_synth_2"/>
    <property type="match status" value="1"/>
</dbReference>
<dbReference type="Pfam" id="PF01479">
    <property type="entry name" value="S4"/>
    <property type="match status" value="1"/>
</dbReference>
<evidence type="ECO:0000313" key="7">
    <source>
        <dbReference type="Proteomes" id="UP000315017"/>
    </source>
</evidence>
<dbReference type="PANTHER" id="PTHR21600">
    <property type="entry name" value="MITOCHONDRIAL RNA PSEUDOURIDINE SYNTHASE"/>
    <property type="match status" value="1"/>
</dbReference>
<dbReference type="EMBL" id="CP036274">
    <property type="protein sequence ID" value="QDU27597.1"/>
    <property type="molecule type" value="Genomic_DNA"/>
</dbReference>
<evidence type="ECO:0000256" key="4">
    <source>
        <dbReference type="SAM" id="MobiDB-lite"/>
    </source>
</evidence>
<dbReference type="InterPro" id="IPR006145">
    <property type="entry name" value="PsdUridine_synth_RsuA/RluA"/>
</dbReference>
<dbReference type="Gene3D" id="3.30.2350.10">
    <property type="entry name" value="Pseudouridine synthase"/>
    <property type="match status" value="1"/>
</dbReference>
<dbReference type="GO" id="GO:0000455">
    <property type="term" value="P:enzyme-directed rRNA pseudouridine synthesis"/>
    <property type="evidence" value="ECO:0007669"/>
    <property type="project" value="UniProtKB-ARBA"/>
</dbReference>
<dbReference type="Gene3D" id="3.10.290.10">
    <property type="entry name" value="RNA-binding S4 domain"/>
    <property type="match status" value="1"/>
</dbReference>
<dbReference type="PANTHER" id="PTHR21600:SF87">
    <property type="entry name" value="RNA PSEUDOURIDYLATE SYNTHASE DOMAIN-CONTAINING PROTEIN 1"/>
    <property type="match status" value="1"/>
</dbReference>
<gene>
    <name evidence="6" type="primary">rluD_1</name>
    <name evidence="6" type="ORF">ETAA8_26850</name>
</gene>
<evidence type="ECO:0000256" key="1">
    <source>
        <dbReference type="ARBA" id="ARBA00010876"/>
    </source>
</evidence>
<keyword evidence="3" id="KW-0694">RNA-binding</keyword>
<evidence type="ECO:0000256" key="3">
    <source>
        <dbReference type="PROSITE-ProRule" id="PRU00182"/>
    </source>
</evidence>
<dbReference type="InterPro" id="IPR020103">
    <property type="entry name" value="PsdUridine_synth_cat_dom_sf"/>
</dbReference>
<name>A0A517YBH9_9BACT</name>
<dbReference type="EC" id="5.4.99.23" evidence="6"/>
<dbReference type="InterPro" id="IPR006224">
    <property type="entry name" value="PsdUridine_synth_RluA-like_CS"/>
</dbReference>
<dbReference type="InterPro" id="IPR002942">
    <property type="entry name" value="S4_RNA-bd"/>
</dbReference>
<dbReference type="PROSITE" id="PS50889">
    <property type="entry name" value="S4"/>
    <property type="match status" value="1"/>
</dbReference>
<evidence type="ECO:0000313" key="6">
    <source>
        <dbReference type="EMBL" id="QDU27597.1"/>
    </source>
</evidence>
<dbReference type="OrthoDB" id="9784108at2"/>
<dbReference type="SMART" id="SM00363">
    <property type="entry name" value="S4"/>
    <property type="match status" value="1"/>
</dbReference>
<dbReference type="RefSeq" id="WP_145088550.1">
    <property type="nucleotide sequence ID" value="NZ_CP036274.1"/>
</dbReference>
<dbReference type="Proteomes" id="UP000315017">
    <property type="component" value="Chromosome"/>
</dbReference>
<dbReference type="SUPFAM" id="SSF55174">
    <property type="entry name" value="Alpha-L RNA-binding motif"/>
    <property type="match status" value="1"/>
</dbReference>
<dbReference type="CDD" id="cd02869">
    <property type="entry name" value="PseudoU_synth_RluA_like"/>
    <property type="match status" value="1"/>
</dbReference>
<proteinExistence type="inferred from homology"/>
<dbReference type="PROSITE" id="PS01129">
    <property type="entry name" value="PSI_RLU"/>
    <property type="match status" value="1"/>
</dbReference>
<feature type="region of interest" description="Disordered" evidence="4">
    <location>
        <begin position="137"/>
        <end position="157"/>
    </location>
</feature>
<evidence type="ECO:0000259" key="5">
    <source>
        <dbReference type="SMART" id="SM00363"/>
    </source>
</evidence>
<dbReference type="CDD" id="cd00165">
    <property type="entry name" value="S4"/>
    <property type="match status" value="1"/>
</dbReference>
<dbReference type="InterPro" id="IPR036986">
    <property type="entry name" value="S4_RNA-bd_sf"/>
</dbReference>
<feature type="compositionally biased region" description="Basic residues" evidence="4">
    <location>
        <begin position="143"/>
        <end position="157"/>
    </location>
</feature>
<dbReference type="GO" id="GO:0003723">
    <property type="term" value="F:RNA binding"/>
    <property type="evidence" value="ECO:0007669"/>
    <property type="project" value="UniProtKB-KW"/>
</dbReference>